<reference evidence="3" key="1">
    <citation type="submission" date="2019-09" db="EMBL/GenBank/DDBJ databases">
        <title>Characterisation of the sponge microbiome using genome-centric metagenomics.</title>
        <authorList>
            <person name="Engelberts J.P."/>
            <person name="Robbins S.J."/>
            <person name="De Goeij J.M."/>
            <person name="Aranda M."/>
            <person name="Bell S.C."/>
            <person name="Webster N.S."/>
        </authorList>
    </citation>
    <scope>NUCLEOTIDE SEQUENCE</scope>
    <source>
        <strain evidence="3">SB0662_bin_9</strain>
    </source>
</reference>
<evidence type="ECO:0000313" key="3">
    <source>
        <dbReference type="EMBL" id="MYD89701.1"/>
    </source>
</evidence>
<accession>A0A6B1DRB8</accession>
<comment type="caution">
    <text evidence="3">The sequence shown here is derived from an EMBL/GenBank/DDBJ whole genome shotgun (WGS) entry which is preliminary data.</text>
</comment>
<sequence>MSDPSAVPQNEANGEENLPNQQPSDETRSPRKGCLKRFLQYLAILGVFLLGVGLGLAIGESGDNPVPAPIQDPTSTPATTIRSDTAPEPTATPIATQREFDPSRVLPLQSPDVAATIRARLSESVEVKGNRRGFILSYEGQKCWYTQTATDLETTSYFFENLKGEDTFMEFDDPACMGNSADGPLLGVSQFMANNVLTNWYSKPDAAFGTRPRELMPGSEGQVRGWCIQSETYPTQSILVDYFADSDNNLVALLHGYAMSGCRQ</sequence>
<dbReference type="EMBL" id="VXPY01000032">
    <property type="protein sequence ID" value="MYD89701.1"/>
    <property type="molecule type" value="Genomic_DNA"/>
</dbReference>
<dbReference type="AlphaFoldDB" id="A0A6B1DRB8"/>
<keyword evidence="2" id="KW-1133">Transmembrane helix</keyword>
<gene>
    <name evidence="3" type="ORF">F4Y08_05090</name>
</gene>
<feature type="compositionally biased region" description="Polar residues" evidence="1">
    <location>
        <begin position="7"/>
        <end position="24"/>
    </location>
</feature>
<proteinExistence type="predicted"/>
<evidence type="ECO:0000256" key="1">
    <source>
        <dbReference type="SAM" id="MobiDB-lite"/>
    </source>
</evidence>
<keyword evidence="2" id="KW-0472">Membrane</keyword>
<keyword evidence="2" id="KW-0812">Transmembrane</keyword>
<feature type="compositionally biased region" description="Polar residues" evidence="1">
    <location>
        <begin position="72"/>
        <end position="83"/>
    </location>
</feature>
<protein>
    <submittedName>
        <fullName evidence="3">Uncharacterized protein</fullName>
    </submittedName>
</protein>
<organism evidence="3">
    <name type="scientific">Caldilineaceae bacterium SB0662_bin_9</name>
    <dbReference type="NCBI Taxonomy" id="2605258"/>
    <lineage>
        <taxon>Bacteria</taxon>
        <taxon>Bacillati</taxon>
        <taxon>Chloroflexota</taxon>
        <taxon>Caldilineae</taxon>
        <taxon>Caldilineales</taxon>
        <taxon>Caldilineaceae</taxon>
    </lineage>
</organism>
<evidence type="ECO:0000256" key="2">
    <source>
        <dbReference type="SAM" id="Phobius"/>
    </source>
</evidence>
<feature type="region of interest" description="Disordered" evidence="1">
    <location>
        <begin position="1"/>
        <end position="30"/>
    </location>
</feature>
<feature type="compositionally biased region" description="Low complexity" evidence="1">
    <location>
        <begin position="86"/>
        <end position="96"/>
    </location>
</feature>
<feature type="region of interest" description="Disordered" evidence="1">
    <location>
        <begin position="65"/>
        <end position="99"/>
    </location>
</feature>
<feature type="transmembrane region" description="Helical" evidence="2">
    <location>
        <begin position="38"/>
        <end position="59"/>
    </location>
</feature>
<name>A0A6B1DRB8_9CHLR</name>